<dbReference type="GO" id="GO:0016787">
    <property type="term" value="F:hydrolase activity"/>
    <property type="evidence" value="ECO:0007669"/>
    <property type="project" value="UniProtKB-KW"/>
</dbReference>
<accession>A0A6S6SK39</accession>
<dbReference type="SUPFAM" id="SSF50118">
    <property type="entry name" value="Cell growth inhibitor/plasmid maintenance toxic component"/>
    <property type="match status" value="1"/>
</dbReference>
<keyword evidence="1" id="KW-0540">Nuclease</keyword>
<dbReference type="GO" id="GO:0006402">
    <property type="term" value="P:mRNA catabolic process"/>
    <property type="evidence" value="ECO:0007669"/>
    <property type="project" value="TreeGrafter"/>
</dbReference>
<comment type="function">
    <text evidence="1">Toxic component of a type II toxin-antitoxin (TA) system.</text>
</comment>
<dbReference type="EMBL" id="CACVAS010000036">
    <property type="protein sequence ID" value="CAA6805231.1"/>
    <property type="molecule type" value="Genomic_DNA"/>
</dbReference>
<gene>
    <name evidence="2" type="ORF">HELGO_WM2974</name>
</gene>
<sequence length="112" mass="12768">MAYRGEVWLANLNPVKKSNEVGKIRPVLIFQTNELNESEYPTTIVLPLTTSLVDDAEPLRMRVQKREKLREDSDVIIAQVRAIDNGRLLEKLAILTDQEMKAIKGFFDEVIG</sequence>
<dbReference type="GO" id="GO:0004521">
    <property type="term" value="F:RNA endonuclease activity"/>
    <property type="evidence" value="ECO:0007669"/>
    <property type="project" value="TreeGrafter"/>
</dbReference>
<keyword evidence="1" id="KW-0378">Hydrolase</keyword>
<dbReference type="PIRSF" id="PIRSF033490">
    <property type="entry name" value="MazF"/>
    <property type="match status" value="1"/>
</dbReference>
<evidence type="ECO:0000256" key="1">
    <source>
        <dbReference type="PIRNR" id="PIRNR033490"/>
    </source>
</evidence>
<keyword evidence="1" id="KW-0255">Endonuclease</keyword>
<dbReference type="InterPro" id="IPR011067">
    <property type="entry name" value="Plasmid_toxin/cell-grow_inhib"/>
</dbReference>
<dbReference type="PANTHER" id="PTHR33988">
    <property type="entry name" value="ENDORIBONUCLEASE MAZF-RELATED"/>
    <property type="match status" value="1"/>
</dbReference>
<organism evidence="2">
    <name type="scientific">uncultured Sulfurovum sp</name>
    <dbReference type="NCBI Taxonomy" id="269237"/>
    <lineage>
        <taxon>Bacteria</taxon>
        <taxon>Pseudomonadati</taxon>
        <taxon>Campylobacterota</taxon>
        <taxon>Epsilonproteobacteria</taxon>
        <taxon>Campylobacterales</taxon>
        <taxon>Sulfurovaceae</taxon>
        <taxon>Sulfurovum</taxon>
        <taxon>environmental samples</taxon>
    </lineage>
</organism>
<name>A0A6S6SK39_9BACT</name>
<protein>
    <recommendedName>
        <fullName evidence="1">mRNA interferase</fullName>
        <ecNumber evidence="1">3.1.-.-</ecNumber>
    </recommendedName>
</protein>
<comment type="similarity">
    <text evidence="1">Belongs to the PemK/MazF family.</text>
</comment>
<evidence type="ECO:0000313" key="2">
    <source>
        <dbReference type="EMBL" id="CAA6805231.1"/>
    </source>
</evidence>
<dbReference type="AlphaFoldDB" id="A0A6S6SK39"/>
<dbReference type="EC" id="3.1.-.-" evidence="1"/>
<dbReference type="InterPro" id="IPR003477">
    <property type="entry name" value="PemK-like"/>
</dbReference>
<dbReference type="Gene3D" id="2.30.30.110">
    <property type="match status" value="1"/>
</dbReference>
<dbReference type="PANTHER" id="PTHR33988:SF2">
    <property type="entry name" value="ENDORIBONUCLEASE MAZF"/>
    <property type="match status" value="1"/>
</dbReference>
<proteinExistence type="inferred from homology"/>
<dbReference type="GO" id="GO:0016075">
    <property type="term" value="P:rRNA catabolic process"/>
    <property type="evidence" value="ECO:0007669"/>
    <property type="project" value="TreeGrafter"/>
</dbReference>
<dbReference type="GO" id="GO:0003677">
    <property type="term" value="F:DNA binding"/>
    <property type="evidence" value="ECO:0007669"/>
    <property type="project" value="InterPro"/>
</dbReference>
<reference evidence="2" key="1">
    <citation type="submission" date="2020-01" db="EMBL/GenBank/DDBJ databases">
        <authorList>
            <person name="Meier V. D."/>
            <person name="Meier V D."/>
        </authorList>
    </citation>
    <scope>NUCLEOTIDE SEQUENCE</scope>
    <source>
        <strain evidence="2">HLG_WM_MAG_01</strain>
    </source>
</reference>
<dbReference type="Pfam" id="PF02452">
    <property type="entry name" value="PemK_toxin"/>
    <property type="match status" value="1"/>
</dbReference>